<feature type="chain" id="PRO_5032899824" evidence="1">
    <location>
        <begin position="31"/>
        <end position="189"/>
    </location>
</feature>
<dbReference type="Proteomes" id="UP000572528">
    <property type="component" value="Unassembled WGS sequence"/>
</dbReference>
<accession>A0A853EHT1</accession>
<comment type="caution">
    <text evidence="2">The sequence shown here is derived from an EMBL/GenBank/DDBJ whole genome shotgun (WGS) entry which is preliminary data.</text>
</comment>
<name>A0A853EHT1_9ACTO</name>
<proteinExistence type="predicted"/>
<feature type="signal peptide" evidence="1">
    <location>
        <begin position="1"/>
        <end position="30"/>
    </location>
</feature>
<dbReference type="RefSeq" id="WP_179900039.1">
    <property type="nucleotide sequence ID" value="NZ_JACBXV010000033.1"/>
</dbReference>
<organism evidence="2 3">
    <name type="scientific">Actinomyces bowdenii</name>
    <dbReference type="NCBI Taxonomy" id="131109"/>
    <lineage>
        <taxon>Bacteria</taxon>
        <taxon>Bacillati</taxon>
        <taxon>Actinomycetota</taxon>
        <taxon>Actinomycetes</taxon>
        <taxon>Actinomycetales</taxon>
        <taxon>Actinomycetaceae</taxon>
        <taxon>Actinomyces</taxon>
    </lineage>
</organism>
<dbReference type="EMBL" id="JACBXV010000033">
    <property type="protein sequence ID" value="NYS68714.1"/>
    <property type="molecule type" value="Genomic_DNA"/>
</dbReference>
<dbReference type="AlphaFoldDB" id="A0A853EHT1"/>
<protein>
    <submittedName>
        <fullName evidence="2">Uncharacterized protein</fullName>
    </submittedName>
</protein>
<keyword evidence="1" id="KW-0732">Signal</keyword>
<evidence type="ECO:0000313" key="3">
    <source>
        <dbReference type="Proteomes" id="UP000572528"/>
    </source>
</evidence>
<evidence type="ECO:0000256" key="1">
    <source>
        <dbReference type="SAM" id="SignalP"/>
    </source>
</evidence>
<evidence type="ECO:0000313" key="2">
    <source>
        <dbReference type="EMBL" id="NYS68714.1"/>
    </source>
</evidence>
<sequence>MKMKSLAMMRLCATACVALLAVEGTSAALAVESERHAPLSAATAAYGTAVGKDVEAHFANFTDPIVKRIGDQVVVTFSDKQSGREYRYLFTEERNGRDSGAAQLAYTTITTGWVLDRVETDELSRDAAKWAGIYAIAAVIPGGLPAVVGAAIEGAWSAHAASYYGHGNCIKIHYWLSVSEIEYGSRGCW</sequence>
<reference evidence="2 3" key="1">
    <citation type="submission" date="2020-07" db="EMBL/GenBank/DDBJ databases">
        <title>MOT database genomes.</title>
        <authorList>
            <person name="Joseph S."/>
            <person name="Aduse-Opoku J."/>
            <person name="Hashim A."/>
            <person name="Wade W."/>
            <person name="Curtis M."/>
        </authorList>
    </citation>
    <scope>NUCLEOTIDE SEQUENCE [LARGE SCALE GENOMIC DNA]</scope>
    <source>
        <strain evidence="2 3">WMus004</strain>
    </source>
</reference>
<gene>
    <name evidence="2" type="ORF">HZZ05_04135</name>
</gene>